<feature type="transmembrane region" description="Helical" evidence="11">
    <location>
        <begin position="151"/>
        <end position="172"/>
    </location>
</feature>
<dbReference type="RefSeq" id="WP_073381604.1">
    <property type="nucleotide sequence ID" value="NZ_FQZK01000017.1"/>
</dbReference>
<evidence type="ECO:0000256" key="5">
    <source>
        <dbReference type="ARBA" id="ARBA00022723"/>
    </source>
</evidence>
<evidence type="ECO:0000256" key="7">
    <source>
        <dbReference type="ARBA" id="ARBA00022833"/>
    </source>
</evidence>
<dbReference type="GO" id="GO:0005886">
    <property type="term" value="C:plasma membrane"/>
    <property type="evidence" value="ECO:0007669"/>
    <property type="project" value="UniProtKB-SubCell"/>
</dbReference>
<dbReference type="GO" id="GO:0008270">
    <property type="term" value="F:zinc ion binding"/>
    <property type="evidence" value="ECO:0007669"/>
    <property type="project" value="UniProtKB-UniRule"/>
</dbReference>
<keyword evidence="8 11" id="KW-1133">Transmembrane helix</keyword>
<evidence type="ECO:0000313" key="13">
    <source>
        <dbReference type="EMBL" id="SHK29772.1"/>
    </source>
</evidence>
<feature type="binding site" evidence="11">
    <location>
        <position position="141"/>
    </location>
    <ligand>
        <name>Zn(2+)</name>
        <dbReference type="ChEBI" id="CHEBI:29105"/>
        <note>catalytic</note>
    </ligand>
</feature>
<keyword evidence="2 11" id="KW-1003">Cell membrane</keyword>
<evidence type="ECO:0000259" key="12">
    <source>
        <dbReference type="Pfam" id="PF01435"/>
    </source>
</evidence>
<dbReference type="EC" id="3.4.24.-" evidence="11"/>
<comment type="subcellular location">
    <subcellularLocation>
        <location evidence="11">Cell membrane</location>
        <topology evidence="11">Multi-pass membrane protein</topology>
    </subcellularLocation>
</comment>
<dbReference type="STRING" id="758803.SAMN05421803_11735"/>
<proteinExistence type="inferred from homology"/>
<dbReference type="Gene3D" id="3.30.2010.10">
    <property type="entry name" value="Metalloproteases ('zincins'), catalytic domain"/>
    <property type="match status" value="1"/>
</dbReference>
<accession>A0A1M6RBF8</accession>
<comment type="cofactor">
    <cofactor evidence="11">
        <name>Zn(2+)</name>
        <dbReference type="ChEBI" id="CHEBI:29105"/>
    </cofactor>
    <text evidence="11">Binds 1 zinc ion per subunit.</text>
</comment>
<evidence type="ECO:0000256" key="11">
    <source>
        <dbReference type="HAMAP-Rule" id="MF_00188"/>
    </source>
</evidence>
<dbReference type="Pfam" id="PF01435">
    <property type="entry name" value="Peptidase_M48"/>
    <property type="match status" value="1"/>
</dbReference>
<dbReference type="Proteomes" id="UP000184452">
    <property type="component" value="Unassembled WGS sequence"/>
</dbReference>
<organism evidence="13 14">
    <name type="scientific">Nocardiopsis flavescens</name>
    <dbReference type="NCBI Taxonomy" id="758803"/>
    <lineage>
        <taxon>Bacteria</taxon>
        <taxon>Bacillati</taxon>
        <taxon>Actinomycetota</taxon>
        <taxon>Actinomycetes</taxon>
        <taxon>Streptosporangiales</taxon>
        <taxon>Nocardiopsidaceae</taxon>
        <taxon>Nocardiopsis</taxon>
    </lineage>
</organism>
<keyword evidence="9 11" id="KW-0482">Metalloprotease</keyword>
<feature type="active site" evidence="11">
    <location>
        <position position="142"/>
    </location>
</feature>
<evidence type="ECO:0000256" key="4">
    <source>
        <dbReference type="ARBA" id="ARBA00022692"/>
    </source>
</evidence>
<feature type="domain" description="Peptidase M48" evidence="12">
    <location>
        <begin position="74"/>
        <end position="296"/>
    </location>
</feature>
<keyword evidence="13" id="KW-0346">Stress response</keyword>
<feature type="transmembrane region" description="Helical" evidence="11">
    <location>
        <begin position="12"/>
        <end position="33"/>
    </location>
</feature>
<dbReference type="CDD" id="cd07327">
    <property type="entry name" value="M48B_HtpX_like"/>
    <property type="match status" value="1"/>
</dbReference>
<keyword evidence="14" id="KW-1185">Reference proteome</keyword>
<evidence type="ECO:0000256" key="6">
    <source>
        <dbReference type="ARBA" id="ARBA00022801"/>
    </source>
</evidence>
<dbReference type="HAMAP" id="MF_00188">
    <property type="entry name" value="Pept_M48_protease_HtpX"/>
    <property type="match status" value="1"/>
</dbReference>
<feature type="binding site" evidence="11">
    <location>
        <position position="220"/>
    </location>
    <ligand>
        <name>Zn(2+)</name>
        <dbReference type="ChEBI" id="CHEBI:29105"/>
        <note>catalytic</note>
    </ligand>
</feature>
<name>A0A1M6RBF8_9ACTN</name>
<keyword evidence="7 11" id="KW-0862">Zinc</keyword>
<keyword evidence="6 11" id="KW-0378">Hydrolase</keyword>
<keyword evidence="5 11" id="KW-0479">Metal-binding</keyword>
<dbReference type="GO" id="GO:0004222">
    <property type="term" value="F:metalloendopeptidase activity"/>
    <property type="evidence" value="ECO:0007669"/>
    <property type="project" value="UniProtKB-UniRule"/>
</dbReference>
<dbReference type="InterPro" id="IPR022919">
    <property type="entry name" value="Pept_M48_protease_HtpX"/>
</dbReference>
<evidence type="ECO:0000313" key="14">
    <source>
        <dbReference type="Proteomes" id="UP000184452"/>
    </source>
</evidence>
<evidence type="ECO:0000256" key="10">
    <source>
        <dbReference type="ARBA" id="ARBA00023136"/>
    </source>
</evidence>
<evidence type="ECO:0000256" key="3">
    <source>
        <dbReference type="ARBA" id="ARBA00022670"/>
    </source>
</evidence>
<dbReference type="AlphaFoldDB" id="A0A1M6RBF8"/>
<keyword evidence="10 11" id="KW-0472">Membrane</keyword>
<reference evidence="13 14" key="1">
    <citation type="submission" date="2016-11" db="EMBL/GenBank/DDBJ databases">
        <authorList>
            <person name="Jaros S."/>
            <person name="Januszkiewicz K."/>
            <person name="Wedrychowicz H."/>
        </authorList>
    </citation>
    <scope>NUCLEOTIDE SEQUENCE [LARGE SCALE GENOMIC DNA]</scope>
    <source>
        <strain evidence="13 14">CGMCC 4.5723</strain>
    </source>
</reference>
<dbReference type="EMBL" id="FQZK01000017">
    <property type="protein sequence ID" value="SHK29772.1"/>
    <property type="molecule type" value="Genomic_DNA"/>
</dbReference>
<evidence type="ECO:0000256" key="9">
    <source>
        <dbReference type="ARBA" id="ARBA00023049"/>
    </source>
</evidence>
<dbReference type="NCBIfam" id="NF002669">
    <property type="entry name" value="PRK02391.1"/>
    <property type="match status" value="1"/>
</dbReference>
<dbReference type="InterPro" id="IPR050083">
    <property type="entry name" value="HtpX_protease"/>
</dbReference>
<dbReference type="PANTHER" id="PTHR43221:SF2">
    <property type="entry name" value="PROTEASE HTPX HOMOLOG"/>
    <property type="match status" value="1"/>
</dbReference>
<evidence type="ECO:0000256" key="2">
    <source>
        <dbReference type="ARBA" id="ARBA00022475"/>
    </source>
</evidence>
<dbReference type="GO" id="GO:0006508">
    <property type="term" value="P:proteolysis"/>
    <property type="evidence" value="ECO:0007669"/>
    <property type="project" value="UniProtKB-KW"/>
</dbReference>
<comment type="similarity">
    <text evidence="1 11">Belongs to the peptidase M48B family.</text>
</comment>
<evidence type="ECO:0000256" key="1">
    <source>
        <dbReference type="ARBA" id="ARBA00009779"/>
    </source>
</evidence>
<dbReference type="InterPro" id="IPR001915">
    <property type="entry name" value="Peptidase_M48"/>
</dbReference>
<evidence type="ECO:0000256" key="8">
    <source>
        <dbReference type="ARBA" id="ARBA00022989"/>
    </source>
</evidence>
<feature type="transmembrane region" description="Helical" evidence="11">
    <location>
        <begin position="192"/>
        <end position="211"/>
    </location>
</feature>
<keyword evidence="4 11" id="KW-0812">Transmembrane</keyword>
<keyword evidence="3 11" id="KW-0645">Protease</keyword>
<sequence>MAGSKFTPDRGLTGRMALTMFLLVLVYVAFVVGLVAAGLNIWLVLVIVLAFALFSYFSSDRIAMFAMGAKEVSPQQAPELHALIDRLCAMADMPKPRVGVADTDVPNAFATGHSQKAAVVCVTTGLMRRLDGQELEAVLAHELSHIAHRDVTVMTVAGFLGIVAGFLTQAGLRFAAFSGASRGNNNGPAPAVVALLVVLVSALAWALSFLLTRALSRYRELAADRAAAYLTGRPSALGSALTKITGDMSRIPSRDLRQVEPFNAFFFAPAFTKGFSLNSLIATHPPVERRLAQLSDISRQLGRGA</sequence>
<gene>
    <name evidence="11" type="primary">htpX</name>
    <name evidence="13" type="ORF">SAMN05421803_11735</name>
</gene>
<dbReference type="PANTHER" id="PTHR43221">
    <property type="entry name" value="PROTEASE HTPX"/>
    <property type="match status" value="1"/>
</dbReference>
<protein>
    <recommendedName>
        <fullName evidence="11">Protease HtpX homolog</fullName>
        <ecNumber evidence="11">3.4.24.-</ecNumber>
    </recommendedName>
</protein>
<dbReference type="OrthoDB" id="15218at2"/>
<feature type="binding site" evidence="11">
    <location>
        <position position="145"/>
    </location>
    <ligand>
        <name>Zn(2+)</name>
        <dbReference type="ChEBI" id="CHEBI:29105"/>
        <note>catalytic</note>
    </ligand>
</feature>
<feature type="transmembrane region" description="Helical" evidence="11">
    <location>
        <begin position="39"/>
        <end position="57"/>
    </location>
</feature>